<keyword evidence="3" id="KW-1185">Reference proteome</keyword>
<dbReference type="EMBL" id="JADMKS010000004">
    <property type="protein sequence ID" value="MBF6637391.1"/>
    <property type="molecule type" value="Genomic_DNA"/>
</dbReference>
<gene>
    <name evidence="2" type="ORF">BS639_20780</name>
    <name evidence="1" type="ORF">ITX54_12055</name>
</gene>
<name>A0AA40X2E0_9GAMM</name>
<dbReference type="SUPFAM" id="SSF82784">
    <property type="entry name" value="OsmC-like"/>
    <property type="match status" value="1"/>
</dbReference>
<evidence type="ECO:0000313" key="1">
    <source>
        <dbReference type="EMBL" id="MBF6637391.1"/>
    </source>
</evidence>
<dbReference type="AlphaFoldDB" id="A0AA40X2E0"/>
<dbReference type="InterPro" id="IPR003718">
    <property type="entry name" value="OsmC/Ohr_fam"/>
</dbReference>
<evidence type="ECO:0000313" key="2">
    <source>
        <dbReference type="EMBL" id="ORJ19283.1"/>
    </source>
</evidence>
<reference evidence="1" key="3">
    <citation type="submission" date="2020-11" db="EMBL/GenBank/DDBJ databases">
        <authorList>
            <person name="Lee S.D."/>
        </authorList>
    </citation>
    <scope>NUCLEOTIDE SEQUENCE</scope>
    <source>
        <strain evidence="1">SAP-2</strain>
    </source>
</reference>
<proteinExistence type="predicted"/>
<reference evidence="2 3" key="2">
    <citation type="journal article" date="2017" name="Int. J. Syst. Evol. Microbiol.">
        <title>Rouxiella badensis sp. nov. and Rouxiella silvae sp. nov. isolated from peat bog soil in Germany and emendation of the genus description.</title>
        <authorList>
            <person name="Le Fleche-Mateos A."/>
            <person name="Kugler J.H."/>
            <person name="Hansen S.H."/>
            <person name="Syldatk C."/>
            <person name="Hausmann R."/>
            <person name="Lomprez F."/>
            <person name="Vandenbogaert M."/>
            <person name="Manuguerra J.C."/>
            <person name="Grimont P.A."/>
        </authorList>
    </citation>
    <scope>NUCLEOTIDE SEQUENCE [LARGE SCALE GENOMIC DNA]</scope>
    <source>
        <strain evidence="2 3">213</strain>
    </source>
</reference>
<reference evidence="2" key="1">
    <citation type="submission" date="2016-12" db="EMBL/GenBank/DDBJ databases">
        <authorList>
            <person name="Le Fleche-Mateos A."/>
        </authorList>
    </citation>
    <scope>NUCLEOTIDE SEQUENCE</scope>
    <source>
        <strain evidence="2">213</strain>
    </source>
</reference>
<dbReference type="InterPro" id="IPR052924">
    <property type="entry name" value="OsmC/Ohr_hydroprdx_reductase"/>
</dbReference>
<dbReference type="InterPro" id="IPR036102">
    <property type="entry name" value="OsmC/Ohrsf"/>
</dbReference>
<protein>
    <submittedName>
        <fullName evidence="1">OsmC family protein</fullName>
    </submittedName>
    <submittedName>
        <fullName evidence="2">Osmotically inducible protein OsmC</fullName>
    </submittedName>
</protein>
<dbReference type="RefSeq" id="WP_084984203.1">
    <property type="nucleotide sequence ID" value="NZ_CBCSCF010000001.1"/>
</dbReference>
<accession>A0AA40X2E0</accession>
<comment type="caution">
    <text evidence="1">The sequence shown here is derived from an EMBL/GenBank/DDBJ whole genome shotgun (WGS) entry which is preliminary data.</text>
</comment>
<organism evidence="1 4">
    <name type="scientific">Rouxiella silvae</name>
    <dbReference type="NCBI Taxonomy" id="1646373"/>
    <lineage>
        <taxon>Bacteria</taxon>
        <taxon>Pseudomonadati</taxon>
        <taxon>Pseudomonadota</taxon>
        <taxon>Gammaproteobacteria</taxon>
        <taxon>Enterobacterales</taxon>
        <taxon>Yersiniaceae</taxon>
        <taxon>Rouxiella</taxon>
    </lineage>
</organism>
<dbReference type="EMBL" id="MRWD01000064">
    <property type="protein sequence ID" value="ORJ19283.1"/>
    <property type="molecule type" value="Genomic_DNA"/>
</dbReference>
<evidence type="ECO:0000313" key="3">
    <source>
        <dbReference type="Proteomes" id="UP000192722"/>
    </source>
</evidence>
<dbReference type="Proteomes" id="UP000705283">
    <property type="component" value="Unassembled WGS sequence"/>
</dbReference>
<dbReference type="PANTHER" id="PTHR35368:SF1">
    <property type="entry name" value="HYDROPEROXIDE REDUCTASE"/>
    <property type="match status" value="1"/>
</dbReference>
<reference evidence="1" key="4">
    <citation type="submission" date="2022-09" db="EMBL/GenBank/DDBJ databases">
        <title>Rouxiella aceris sp. nov., isolated from tree sap and emended description of the genus Rhouxiella.</title>
        <authorList>
            <person name="Kim I.S."/>
        </authorList>
    </citation>
    <scope>NUCLEOTIDE SEQUENCE</scope>
    <source>
        <strain evidence="1">SAP-2</strain>
    </source>
</reference>
<dbReference type="Gene3D" id="3.30.300.20">
    <property type="match status" value="1"/>
</dbReference>
<dbReference type="InterPro" id="IPR015946">
    <property type="entry name" value="KH_dom-like_a/b"/>
</dbReference>
<dbReference type="PANTHER" id="PTHR35368">
    <property type="entry name" value="HYDROPEROXIDE REDUCTASE"/>
    <property type="match status" value="1"/>
</dbReference>
<evidence type="ECO:0000313" key="4">
    <source>
        <dbReference type="Proteomes" id="UP000705283"/>
    </source>
</evidence>
<sequence>MSDLNEYLAEKRAALLKIKARDPEKLAVQTISARANAEGRSGVRHIRIRDHHIISDSPPDFAGYNLGPASPEIFLGSLSSCLTHIFLIHAADLQVPLSRLEVEVKADVDARGGKFDGYENVPFYPFNIRYSVEIDSTASKAEVDALHHAVEKWCPVLNLIKNPQPIEGSLIYRQVKE</sequence>
<dbReference type="Proteomes" id="UP000192722">
    <property type="component" value="Unassembled WGS sequence"/>
</dbReference>
<dbReference type="Pfam" id="PF02566">
    <property type="entry name" value="OsmC"/>
    <property type="match status" value="1"/>
</dbReference>